<reference evidence="2" key="2">
    <citation type="submission" date="2025-08" db="UniProtKB">
        <authorList>
            <consortium name="RefSeq"/>
        </authorList>
    </citation>
    <scope>IDENTIFICATION</scope>
    <source>
        <tissue evidence="2">Leaf</tissue>
    </source>
</reference>
<evidence type="ECO:0000313" key="2">
    <source>
        <dbReference type="RefSeq" id="XP_075076785.1"/>
    </source>
</evidence>
<proteinExistence type="predicted"/>
<protein>
    <submittedName>
        <fullName evidence="2">Uncharacterized protein LOC142163401</fullName>
    </submittedName>
</protein>
<name>A0AC58RVN7_TOBAC</name>
<accession>A0AC58RVN7</accession>
<organism evidence="1 2">
    <name type="scientific">Nicotiana tabacum</name>
    <name type="common">Common tobacco</name>
    <dbReference type="NCBI Taxonomy" id="4097"/>
    <lineage>
        <taxon>Eukaryota</taxon>
        <taxon>Viridiplantae</taxon>
        <taxon>Streptophyta</taxon>
        <taxon>Embryophyta</taxon>
        <taxon>Tracheophyta</taxon>
        <taxon>Spermatophyta</taxon>
        <taxon>Magnoliopsida</taxon>
        <taxon>eudicotyledons</taxon>
        <taxon>Gunneridae</taxon>
        <taxon>Pentapetalae</taxon>
        <taxon>asterids</taxon>
        <taxon>lamiids</taxon>
        <taxon>Solanales</taxon>
        <taxon>Solanaceae</taxon>
        <taxon>Nicotianoideae</taxon>
        <taxon>Nicotianeae</taxon>
        <taxon>Nicotiana</taxon>
    </lineage>
</organism>
<sequence>MEGLEYEDICVHPDVDLPAGYKVPKFDMFDGKGNPRAHLRSYCDKLVGMGKDETIRMKLFIRSLTGEALDWYTSQDPQKWRSWSVMAQEFMDRFKFNTETNPDRFYLMMLEKKTTESFKEYARRWRAEAARVQPLMGEDEMTTTFIRSQTDATYYKRLISMLGQKFSEVVRMGDVIEEGLKSGKITNLAALQATSKEIQSETIGGASKKKEKEVSAAMTIQDRRPNQMLKAAGVLQPVPGRVPDPLLGRYDGTKHYAYHSGMTGHDTQNCLTLKDKIEELIKAGTIQLKGAPPNVNNNRLPNHDNTSINMISTDEDRNLEGTIVTIEDEKKVVSSAFISHVSTVQVRAPIEVEILPPKARIMALVAQTPSFKTKVVPWDYPFDVRNKGKAKLVVEVVAAGMMRSSWCYVPEEASRGTSSKDNNQKKSVTEAEAEEFWRKMQCSGYTIVDQLKKTPAQISLMSLLMSSDSHRNALVKVLNEAYVLADTTSDHLESMVAQILEAHKISFHEDELPHEGLIHNKALHLTVKCKDKFVSRVLIDNGSALNICPFTTLKALGIDIGKVHESHVNVKAFDGAQRSAIGEIDLALQIGPVEFIIEFQVLDISATYNLLLGRPWIHMAGAVPSTLHQSVKFVWSHQEVVIHGEASNPICPGNSIPVIESVERLDGATFHIEEIVTATRGKEIKLPSVFGCKQIDKNADIVNVTCNETSEQNNKKDLEEYEEDVPPAELTKELEQFENKSKPNLDETELINLGDS</sequence>
<dbReference type="RefSeq" id="XP_075076785.1">
    <property type="nucleotide sequence ID" value="XM_075220684.1"/>
</dbReference>
<dbReference type="Proteomes" id="UP000790787">
    <property type="component" value="Chromosome 8"/>
</dbReference>
<evidence type="ECO:0000313" key="1">
    <source>
        <dbReference type="Proteomes" id="UP000790787"/>
    </source>
</evidence>
<keyword evidence="1" id="KW-1185">Reference proteome</keyword>
<gene>
    <name evidence="2" type="primary">LOC142163401</name>
</gene>
<reference evidence="1" key="1">
    <citation type="journal article" date="2014" name="Nat. Commun.">
        <title>The tobacco genome sequence and its comparison with those of tomato and potato.</title>
        <authorList>
            <person name="Sierro N."/>
            <person name="Battey J.N."/>
            <person name="Ouadi S."/>
            <person name="Bakaher N."/>
            <person name="Bovet L."/>
            <person name="Willig A."/>
            <person name="Goepfert S."/>
            <person name="Peitsch M.C."/>
            <person name="Ivanov N.V."/>
        </authorList>
    </citation>
    <scope>NUCLEOTIDE SEQUENCE [LARGE SCALE GENOMIC DNA]</scope>
</reference>